<organism evidence="2 3">
    <name type="scientific">Lupinus luteus</name>
    <name type="common">European yellow lupine</name>
    <dbReference type="NCBI Taxonomy" id="3873"/>
    <lineage>
        <taxon>Eukaryota</taxon>
        <taxon>Viridiplantae</taxon>
        <taxon>Streptophyta</taxon>
        <taxon>Embryophyta</taxon>
        <taxon>Tracheophyta</taxon>
        <taxon>Spermatophyta</taxon>
        <taxon>Magnoliopsida</taxon>
        <taxon>eudicotyledons</taxon>
        <taxon>Gunneridae</taxon>
        <taxon>Pentapetalae</taxon>
        <taxon>rosids</taxon>
        <taxon>fabids</taxon>
        <taxon>Fabales</taxon>
        <taxon>Fabaceae</taxon>
        <taxon>Papilionoideae</taxon>
        <taxon>50 kb inversion clade</taxon>
        <taxon>genistoids sensu lato</taxon>
        <taxon>core genistoids</taxon>
        <taxon>Genisteae</taxon>
        <taxon>Lupinus</taxon>
    </lineage>
</organism>
<dbReference type="EMBL" id="CAXHTB010000004">
    <property type="protein sequence ID" value="CAL0304627.1"/>
    <property type="molecule type" value="Genomic_DNA"/>
</dbReference>
<name>A0AAV1W619_LUPLU</name>
<keyword evidence="1" id="KW-0472">Membrane</keyword>
<keyword evidence="3" id="KW-1185">Reference proteome</keyword>
<feature type="transmembrane region" description="Helical" evidence="1">
    <location>
        <begin position="42"/>
        <end position="61"/>
    </location>
</feature>
<gene>
    <name evidence="2" type="ORF">LLUT_LOCUS5687</name>
</gene>
<evidence type="ECO:0000313" key="2">
    <source>
        <dbReference type="EMBL" id="CAL0304627.1"/>
    </source>
</evidence>
<evidence type="ECO:0000313" key="3">
    <source>
        <dbReference type="Proteomes" id="UP001497480"/>
    </source>
</evidence>
<comment type="caution">
    <text evidence="2">The sequence shown here is derived from an EMBL/GenBank/DDBJ whole genome shotgun (WGS) entry which is preliminary data.</text>
</comment>
<accession>A0AAV1W619</accession>
<proteinExistence type="predicted"/>
<reference evidence="2 3" key="1">
    <citation type="submission" date="2024-03" db="EMBL/GenBank/DDBJ databases">
        <authorList>
            <person name="Martinez-Hernandez J."/>
        </authorList>
    </citation>
    <scope>NUCLEOTIDE SEQUENCE [LARGE SCALE GENOMIC DNA]</scope>
</reference>
<dbReference type="AlphaFoldDB" id="A0AAV1W619"/>
<evidence type="ECO:0000256" key="1">
    <source>
        <dbReference type="SAM" id="Phobius"/>
    </source>
</evidence>
<dbReference type="Proteomes" id="UP001497480">
    <property type="component" value="Unassembled WGS sequence"/>
</dbReference>
<protein>
    <submittedName>
        <fullName evidence="2">Uncharacterized protein</fullName>
    </submittedName>
</protein>
<dbReference type="PANTHER" id="PTHR37744">
    <property type="entry name" value="STAR LIPID TRANSFER-LIKE PROTEIN"/>
    <property type="match status" value="1"/>
</dbReference>
<dbReference type="PANTHER" id="PTHR37744:SF1">
    <property type="entry name" value="STAR LIPID TRANSFER-LIKE PROTEIN"/>
    <property type="match status" value="1"/>
</dbReference>
<keyword evidence="1" id="KW-1133">Transmembrane helix</keyword>
<sequence>MVGGDVMNECLWGVASVTQFGWGVRSLTKGYSGDTRFMPLKAFAVASLFLGSAASASVLILKHSGIHKVEDLVEAGANLRAKLGLRQRTQNKNLDDSRQKAQS</sequence>
<keyword evidence="1" id="KW-0812">Transmembrane</keyword>